<name>A0AAN1JMD1_9BURK</name>
<protein>
    <submittedName>
        <fullName evidence="1">Uncharacterized protein</fullName>
    </submittedName>
</protein>
<sequence>MRDVPCIEFSSLLVGQMTTLRMVARDARHPGAALVYWLGITEPSYEANFFEATRKFAPLMQLVLPDERPGVFVNRSAVHTVQDCGVLKRLVFKDDSSLDVRYSGPCSDLCDA</sequence>
<gene>
    <name evidence="1" type="ORF">C2L64_50910</name>
</gene>
<dbReference type="AlphaFoldDB" id="A0AAN1JMD1"/>
<dbReference type="RefSeq" id="WP_090837785.1">
    <property type="nucleotide sequence ID" value="NZ_CADFGJ010000014.1"/>
</dbReference>
<dbReference type="Proteomes" id="UP000236649">
    <property type="component" value="Chromosome 5"/>
</dbReference>
<accession>A0AAN1JMD1</accession>
<reference evidence="1 2" key="1">
    <citation type="submission" date="2018-01" db="EMBL/GenBank/DDBJ databases">
        <title>Species boundaries and ecological features among Paraburkholderia terrae DSMZ17804T, P. hospita DSMZ17164T and P. caribensis DSMZ13236T.</title>
        <authorList>
            <person name="Pratama A.A."/>
        </authorList>
    </citation>
    <scope>NUCLEOTIDE SEQUENCE [LARGE SCALE GENOMIC DNA]</scope>
    <source>
        <strain evidence="1 2">DSM 17164</strain>
    </source>
</reference>
<proteinExistence type="predicted"/>
<evidence type="ECO:0000313" key="1">
    <source>
        <dbReference type="EMBL" id="AUT76501.1"/>
    </source>
</evidence>
<dbReference type="GeneID" id="55536538"/>
<dbReference type="EMBL" id="CP026109">
    <property type="protein sequence ID" value="AUT76501.1"/>
    <property type="molecule type" value="Genomic_DNA"/>
</dbReference>
<dbReference type="KEGG" id="phs:C2L64_50910"/>
<organism evidence="1 2">
    <name type="scientific">Paraburkholderia hospita</name>
    <dbReference type="NCBI Taxonomy" id="169430"/>
    <lineage>
        <taxon>Bacteria</taxon>
        <taxon>Pseudomonadati</taxon>
        <taxon>Pseudomonadota</taxon>
        <taxon>Betaproteobacteria</taxon>
        <taxon>Burkholderiales</taxon>
        <taxon>Burkholderiaceae</taxon>
        <taxon>Paraburkholderia</taxon>
    </lineage>
</organism>
<evidence type="ECO:0000313" key="2">
    <source>
        <dbReference type="Proteomes" id="UP000236649"/>
    </source>
</evidence>